<dbReference type="PANTHER" id="PTHR15510">
    <property type="entry name" value="SPERM-ASSOCIATED ANTIGEN 8"/>
    <property type="match status" value="1"/>
</dbReference>
<name>A0A0L8ICR0_OCTBM</name>
<dbReference type="GO" id="GO:0045944">
    <property type="term" value="P:positive regulation of transcription by RNA polymerase II"/>
    <property type="evidence" value="ECO:0007669"/>
    <property type="project" value="TreeGrafter"/>
</dbReference>
<protein>
    <submittedName>
        <fullName evidence="1">Uncharacterized protein</fullName>
    </submittedName>
</protein>
<dbReference type="EMBL" id="KQ415992">
    <property type="protein sequence ID" value="KOF99237.1"/>
    <property type="molecule type" value="Genomic_DNA"/>
</dbReference>
<dbReference type="GO" id="GO:0008017">
    <property type="term" value="F:microtubule binding"/>
    <property type="evidence" value="ECO:0007669"/>
    <property type="project" value="InterPro"/>
</dbReference>
<feature type="non-terminal residue" evidence="1">
    <location>
        <position position="1"/>
    </location>
</feature>
<reference evidence="1" key="1">
    <citation type="submission" date="2015-07" db="EMBL/GenBank/DDBJ databases">
        <title>MeaNS - Measles Nucleotide Surveillance Program.</title>
        <authorList>
            <person name="Tran T."/>
            <person name="Druce J."/>
        </authorList>
    </citation>
    <scope>NUCLEOTIDE SEQUENCE</scope>
    <source>
        <strain evidence="1">UCB-OBI-ISO-001</strain>
        <tissue evidence="1">Gonad</tissue>
    </source>
</reference>
<accession>A0A0L8ICR0</accession>
<gene>
    <name evidence="1" type="ORF">OCBIM_22018429mg</name>
</gene>
<evidence type="ECO:0000313" key="1">
    <source>
        <dbReference type="EMBL" id="KOF99237.1"/>
    </source>
</evidence>
<dbReference type="PANTHER" id="PTHR15510:SF5">
    <property type="entry name" value="SPERM-ASSOCIATED ANTIGEN 8"/>
    <property type="match status" value="1"/>
</dbReference>
<sequence length="138" mass="15701">RRVLELKDENILPSGIDELRYGHPGIFTLEGCAQFSRESTFRGTYKTPNVPNFREQGVRRELLEKMMSKEAHAKIMDGINPKAYQADYKSMTEESYHRDFVCEAPKPTKHDDIEGCCLPQERCVLHSSHCVPGGTVTV</sequence>
<proteinExistence type="predicted"/>
<dbReference type="AlphaFoldDB" id="A0A0L8ICR0"/>
<dbReference type="GO" id="GO:0005737">
    <property type="term" value="C:cytoplasm"/>
    <property type="evidence" value="ECO:0007669"/>
    <property type="project" value="TreeGrafter"/>
</dbReference>
<dbReference type="InterPro" id="IPR026124">
    <property type="entry name" value="Sperm-assoc_Ag8"/>
</dbReference>
<dbReference type="GO" id="GO:0005634">
    <property type="term" value="C:nucleus"/>
    <property type="evidence" value="ECO:0007669"/>
    <property type="project" value="TreeGrafter"/>
</dbReference>
<organism evidence="1">
    <name type="scientific">Octopus bimaculoides</name>
    <name type="common">California two-spotted octopus</name>
    <dbReference type="NCBI Taxonomy" id="37653"/>
    <lineage>
        <taxon>Eukaryota</taxon>
        <taxon>Metazoa</taxon>
        <taxon>Spiralia</taxon>
        <taxon>Lophotrochozoa</taxon>
        <taxon>Mollusca</taxon>
        <taxon>Cephalopoda</taxon>
        <taxon>Coleoidea</taxon>
        <taxon>Octopodiformes</taxon>
        <taxon>Octopoda</taxon>
        <taxon>Incirrata</taxon>
        <taxon>Octopodidae</taxon>
        <taxon>Octopus</taxon>
    </lineage>
</organism>